<dbReference type="EMBL" id="HACG01039365">
    <property type="protein sequence ID" value="CEK86230.1"/>
    <property type="molecule type" value="Transcribed_RNA"/>
</dbReference>
<reference evidence="1" key="1">
    <citation type="submission" date="2014-12" db="EMBL/GenBank/DDBJ databases">
        <title>Insight into the proteome of Arion vulgaris.</title>
        <authorList>
            <person name="Aradska J."/>
            <person name="Bulat T."/>
            <person name="Smidak R."/>
            <person name="Sarate P."/>
            <person name="Gangsoo J."/>
            <person name="Sialana F."/>
            <person name="Bilban M."/>
            <person name="Lubec G."/>
        </authorList>
    </citation>
    <scope>NUCLEOTIDE SEQUENCE</scope>
    <source>
        <tissue evidence="1">Skin</tissue>
    </source>
</reference>
<gene>
    <name evidence="1" type="primary">ORF152661</name>
</gene>
<proteinExistence type="predicted"/>
<sequence>MILCLGRSKSSYCLPAVSASAVEPSHDSVKAFKQYGDFNKWDTVFMYFISIDNPANFFE</sequence>
<organism evidence="1">
    <name type="scientific">Arion vulgaris</name>
    <dbReference type="NCBI Taxonomy" id="1028688"/>
    <lineage>
        <taxon>Eukaryota</taxon>
        <taxon>Metazoa</taxon>
        <taxon>Spiralia</taxon>
        <taxon>Lophotrochozoa</taxon>
        <taxon>Mollusca</taxon>
        <taxon>Gastropoda</taxon>
        <taxon>Heterobranchia</taxon>
        <taxon>Euthyneura</taxon>
        <taxon>Panpulmonata</taxon>
        <taxon>Eupulmonata</taxon>
        <taxon>Stylommatophora</taxon>
        <taxon>Helicina</taxon>
        <taxon>Arionoidea</taxon>
        <taxon>Arionidae</taxon>
        <taxon>Arion</taxon>
    </lineage>
</organism>
<evidence type="ECO:0000313" key="1">
    <source>
        <dbReference type="EMBL" id="CEK86230.1"/>
    </source>
</evidence>
<dbReference type="AlphaFoldDB" id="A0A0B7B276"/>
<accession>A0A0B7B276</accession>
<name>A0A0B7B276_9EUPU</name>
<protein>
    <submittedName>
        <fullName evidence="1">Uncharacterized protein</fullName>
    </submittedName>
</protein>